<dbReference type="RefSeq" id="WP_110171219.1">
    <property type="nucleotide sequence ID" value="NZ_CP015136.1"/>
</dbReference>
<protein>
    <submittedName>
        <fullName evidence="1">Uncharacterized protein</fullName>
    </submittedName>
</protein>
<accession>A0A143PLK0</accession>
<dbReference type="Proteomes" id="UP000076079">
    <property type="component" value="Chromosome"/>
</dbReference>
<dbReference type="KEGG" id="abac:LuPra_02689"/>
<dbReference type="Gene3D" id="2.60.290.11">
    <property type="entry name" value="TM1070-like"/>
    <property type="match status" value="1"/>
</dbReference>
<dbReference type="AlphaFoldDB" id="A0A143PLK0"/>
<dbReference type="InterPro" id="IPR036698">
    <property type="entry name" value="TM1070-like_sf"/>
</dbReference>
<dbReference type="EMBL" id="CP015136">
    <property type="protein sequence ID" value="AMY09472.1"/>
    <property type="molecule type" value="Genomic_DNA"/>
</dbReference>
<organism evidence="1 2">
    <name type="scientific">Luteitalea pratensis</name>
    <dbReference type="NCBI Taxonomy" id="1855912"/>
    <lineage>
        <taxon>Bacteria</taxon>
        <taxon>Pseudomonadati</taxon>
        <taxon>Acidobacteriota</taxon>
        <taxon>Vicinamibacteria</taxon>
        <taxon>Vicinamibacterales</taxon>
        <taxon>Vicinamibacteraceae</taxon>
        <taxon>Luteitalea</taxon>
    </lineage>
</organism>
<reference evidence="2" key="2">
    <citation type="submission" date="2016-04" db="EMBL/GenBank/DDBJ databases">
        <title>First Complete Genome Sequence of a Subdivision 6 Acidobacterium.</title>
        <authorList>
            <person name="Huang S."/>
            <person name="Vieira S."/>
            <person name="Bunk B."/>
            <person name="Riedel T."/>
            <person name="Sproeer C."/>
            <person name="Overmann J."/>
        </authorList>
    </citation>
    <scope>NUCLEOTIDE SEQUENCE [LARGE SCALE GENOMIC DNA]</scope>
    <source>
        <strain evidence="2">DSM 100886 HEG_-6_39</strain>
    </source>
</reference>
<evidence type="ECO:0000313" key="1">
    <source>
        <dbReference type="EMBL" id="AMY09472.1"/>
    </source>
</evidence>
<reference evidence="1 2" key="1">
    <citation type="journal article" date="2016" name="Genome Announc.">
        <title>First Complete Genome Sequence of a Subdivision 6 Acidobacterium Strain.</title>
        <authorList>
            <person name="Huang S."/>
            <person name="Vieira S."/>
            <person name="Bunk B."/>
            <person name="Riedel T."/>
            <person name="Sproer C."/>
            <person name="Overmann J."/>
        </authorList>
    </citation>
    <scope>NUCLEOTIDE SEQUENCE [LARGE SCALE GENOMIC DNA]</scope>
    <source>
        <strain evidence="2">DSM 100886 HEG_-6_39</strain>
    </source>
</reference>
<gene>
    <name evidence="1" type="ORF">LuPra_02689</name>
</gene>
<name>A0A143PLK0_LUTPR</name>
<evidence type="ECO:0000313" key="2">
    <source>
        <dbReference type="Proteomes" id="UP000076079"/>
    </source>
</evidence>
<proteinExistence type="predicted"/>
<dbReference type="OrthoDB" id="135775at2"/>
<keyword evidence="2" id="KW-1185">Reference proteome</keyword>
<sequence length="178" mass="18730">MVAANSRFNVWVDLAAPELANTAVSTTITSTNGLPLVVERAMWWPRPTSATWTEAHNSPGETTTGTKWAVAEGEVGGSAATETHVLIPNTSSLEGTARVTAIFEPGTAPVTRSFTLPARSRTNVNALVDFPEAAGKRIGMIVDSVGPLPAQIVVERAMYSNTNGVVWAAGTNSLAKIR</sequence>